<organism evidence="4 5">
    <name type="scientific">Lunatimonas lonarensis</name>
    <dbReference type="NCBI Taxonomy" id="1232681"/>
    <lineage>
        <taxon>Bacteria</taxon>
        <taxon>Pseudomonadati</taxon>
        <taxon>Bacteroidota</taxon>
        <taxon>Cytophagia</taxon>
        <taxon>Cytophagales</taxon>
        <taxon>Cyclobacteriaceae</taxon>
    </lineage>
</organism>
<evidence type="ECO:0000256" key="1">
    <source>
        <dbReference type="PROSITE-ProRule" id="PRU00285"/>
    </source>
</evidence>
<name>R7ZMF7_9BACT</name>
<feature type="domain" description="SHSP" evidence="3">
    <location>
        <begin position="39"/>
        <end position="151"/>
    </location>
</feature>
<dbReference type="RefSeq" id="WP_010856546.1">
    <property type="nucleotide sequence ID" value="NZ_AQHR01000110.1"/>
</dbReference>
<dbReference type="Proteomes" id="UP000013909">
    <property type="component" value="Unassembled WGS sequence"/>
</dbReference>
<keyword evidence="4" id="KW-0346">Stress response</keyword>
<dbReference type="PANTHER" id="PTHR11527">
    <property type="entry name" value="HEAT-SHOCK PROTEIN 20 FAMILY MEMBER"/>
    <property type="match status" value="1"/>
</dbReference>
<accession>R7ZMF7</accession>
<dbReference type="InterPro" id="IPR008978">
    <property type="entry name" value="HSP20-like_chaperone"/>
</dbReference>
<protein>
    <submittedName>
        <fullName evidence="4">Small heat shock protein</fullName>
    </submittedName>
</protein>
<dbReference type="Gene3D" id="2.60.40.790">
    <property type="match status" value="1"/>
</dbReference>
<dbReference type="PATRIC" id="fig|1288963.3.peg.4422"/>
<dbReference type="CDD" id="cd06464">
    <property type="entry name" value="ACD_sHsps-like"/>
    <property type="match status" value="1"/>
</dbReference>
<dbReference type="OrthoDB" id="9814487at2"/>
<sequence>MTLMKISNEGKKNQFPVFDTWFDQLFDFPASIDRVGRMGNFRTTLPAVNIKEDEKSFQLEVAAPGFSKEDFKISYDHEQLTISSEKKEESVSEEKVTRREFSYQAFKRSFYLPQEMIDVDGISAQYKDGILQVVLPKKQEPSKETKQIQIL</sequence>
<dbReference type="Pfam" id="PF00011">
    <property type="entry name" value="HSP20"/>
    <property type="match status" value="1"/>
</dbReference>
<reference evidence="4 5" key="1">
    <citation type="submission" date="2013-02" db="EMBL/GenBank/DDBJ databases">
        <title>A novel strain isolated from Lonar lake, Maharashtra, India.</title>
        <authorList>
            <person name="Singh A."/>
        </authorList>
    </citation>
    <scope>NUCLEOTIDE SEQUENCE [LARGE SCALE GENOMIC DNA]</scope>
    <source>
        <strain evidence="4 5">AK24</strain>
    </source>
</reference>
<dbReference type="AlphaFoldDB" id="R7ZMF7"/>
<dbReference type="EMBL" id="AQHR01000110">
    <property type="protein sequence ID" value="EON75262.1"/>
    <property type="molecule type" value="Genomic_DNA"/>
</dbReference>
<dbReference type="STRING" id="1232681.ADIS_4433"/>
<keyword evidence="5" id="KW-1185">Reference proteome</keyword>
<dbReference type="PROSITE" id="PS01031">
    <property type="entry name" value="SHSP"/>
    <property type="match status" value="1"/>
</dbReference>
<dbReference type="SUPFAM" id="SSF49764">
    <property type="entry name" value="HSP20-like chaperones"/>
    <property type="match status" value="1"/>
</dbReference>
<gene>
    <name evidence="4" type="ORF">ADIS_4433</name>
</gene>
<evidence type="ECO:0000259" key="3">
    <source>
        <dbReference type="PROSITE" id="PS01031"/>
    </source>
</evidence>
<dbReference type="InterPro" id="IPR002068">
    <property type="entry name" value="A-crystallin/Hsp20_dom"/>
</dbReference>
<evidence type="ECO:0000313" key="4">
    <source>
        <dbReference type="EMBL" id="EON75262.1"/>
    </source>
</evidence>
<evidence type="ECO:0000256" key="2">
    <source>
        <dbReference type="RuleBase" id="RU003616"/>
    </source>
</evidence>
<comment type="caution">
    <text evidence="4">The sequence shown here is derived from an EMBL/GenBank/DDBJ whole genome shotgun (WGS) entry which is preliminary data.</text>
</comment>
<proteinExistence type="inferred from homology"/>
<evidence type="ECO:0000313" key="5">
    <source>
        <dbReference type="Proteomes" id="UP000013909"/>
    </source>
</evidence>
<comment type="similarity">
    <text evidence="1 2">Belongs to the small heat shock protein (HSP20) family.</text>
</comment>
<dbReference type="InterPro" id="IPR031107">
    <property type="entry name" value="Small_HSP"/>
</dbReference>